<proteinExistence type="predicted"/>
<evidence type="ECO:0000313" key="4">
    <source>
        <dbReference type="Proteomes" id="UP000252770"/>
    </source>
</evidence>
<dbReference type="PANTHER" id="PTHR30363">
    <property type="entry name" value="HTH-TYPE TRANSCRIPTIONAL REGULATOR SRLR-RELATED"/>
    <property type="match status" value="1"/>
</dbReference>
<dbReference type="Pfam" id="PF12840">
    <property type="entry name" value="HTH_20"/>
    <property type="match status" value="1"/>
</dbReference>
<dbReference type="InterPro" id="IPR036388">
    <property type="entry name" value="WH-like_DNA-bd_sf"/>
</dbReference>
<evidence type="ECO:0000259" key="2">
    <source>
        <dbReference type="SMART" id="SM00418"/>
    </source>
</evidence>
<organism evidence="3 4">
    <name type="scientific">Desertihabitans brevis</name>
    <dbReference type="NCBI Taxonomy" id="2268447"/>
    <lineage>
        <taxon>Bacteria</taxon>
        <taxon>Bacillati</taxon>
        <taxon>Actinomycetota</taxon>
        <taxon>Actinomycetes</taxon>
        <taxon>Propionibacteriales</taxon>
        <taxon>Propionibacteriaceae</taxon>
        <taxon>Desertihabitans</taxon>
    </lineage>
</organism>
<dbReference type="InterPro" id="IPR036390">
    <property type="entry name" value="WH_DNA-bd_sf"/>
</dbReference>
<dbReference type="AlphaFoldDB" id="A0A367YXB3"/>
<protein>
    <submittedName>
        <fullName evidence="3">Transcriptional regulator</fullName>
    </submittedName>
</protein>
<accession>A0A367YXB3</accession>
<feature type="region of interest" description="Disordered" evidence="1">
    <location>
        <begin position="1"/>
        <end position="27"/>
    </location>
</feature>
<dbReference type="CDD" id="cd00090">
    <property type="entry name" value="HTH_ARSR"/>
    <property type="match status" value="1"/>
</dbReference>
<dbReference type="InterPro" id="IPR011991">
    <property type="entry name" value="ArsR-like_HTH"/>
</dbReference>
<reference evidence="3 4" key="1">
    <citation type="submission" date="2018-07" db="EMBL/GenBank/DDBJ databases">
        <title>Desertimonas flava gen. nov. sp. nov.</title>
        <authorList>
            <person name="Liu S."/>
        </authorList>
    </citation>
    <scope>NUCLEOTIDE SEQUENCE [LARGE SCALE GENOMIC DNA]</scope>
    <source>
        <strain evidence="3 4">16Sb5-5</strain>
    </source>
</reference>
<dbReference type="InterPro" id="IPR001845">
    <property type="entry name" value="HTH_ArsR_DNA-bd_dom"/>
</dbReference>
<feature type="region of interest" description="Disordered" evidence="1">
    <location>
        <begin position="227"/>
        <end position="255"/>
    </location>
</feature>
<dbReference type="Gene3D" id="1.10.10.10">
    <property type="entry name" value="Winged helix-like DNA-binding domain superfamily/Winged helix DNA-binding domain"/>
    <property type="match status" value="1"/>
</dbReference>
<dbReference type="SMART" id="SM00418">
    <property type="entry name" value="HTH_ARSR"/>
    <property type="match status" value="1"/>
</dbReference>
<gene>
    <name evidence="3" type="ORF">DT076_03675</name>
</gene>
<dbReference type="SUPFAM" id="SSF46785">
    <property type="entry name" value="Winged helix' DNA-binding domain"/>
    <property type="match status" value="1"/>
</dbReference>
<dbReference type="GO" id="GO:0003700">
    <property type="term" value="F:DNA-binding transcription factor activity"/>
    <property type="evidence" value="ECO:0007669"/>
    <property type="project" value="InterPro"/>
</dbReference>
<dbReference type="EMBL" id="QOUI01000002">
    <property type="protein sequence ID" value="RCK70545.1"/>
    <property type="molecule type" value="Genomic_DNA"/>
</dbReference>
<dbReference type="PANTHER" id="PTHR30363:SF28">
    <property type="entry name" value="TRANSCRIPTIONAL REGULATORY PROTEIN-RELATED"/>
    <property type="match status" value="1"/>
</dbReference>
<evidence type="ECO:0000313" key="3">
    <source>
        <dbReference type="EMBL" id="RCK70545.1"/>
    </source>
</evidence>
<dbReference type="InterPro" id="IPR050313">
    <property type="entry name" value="Carb_Metab_HTH_regulators"/>
</dbReference>
<keyword evidence="4" id="KW-1185">Reference proteome</keyword>
<dbReference type="RefSeq" id="WP_114125317.1">
    <property type="nucleotide sequence ID" value="NZ_QOUI01000002.1"/>
</dbReference>
<comment type="caution">
    <text evidence="3">The sequence shown here is derived from an EMBL/GenBank/DDBJ whole genome shotgun (WGS) entry which is preliminary data.</text>
</comment>
<name>A0A367YXB3_9ACTN</name>
<dbReference type="Proteomes" id="UP000252770">
    <property type="component" value="Unassembled WGS sequence"/>
</dbReference>
<feature type="compositionally biased region" description="Basic and acidic residues" evidence="1">
    <location>
        <begin position="243"/>
        <end position="255"/>
    </location>
</feature>
<evidence type="ECO:0000256" key="1">
    <source>
        <dbReference type="SAM" id="MobiDB-lite"/>
    </source>
</evidence>
<sequence>MKSSQSATTGVRGNRTTQVLGTADSDASTRQRVLSSILEHGPSTAAALADRLGLTPAAIRRHLDVLGEHALVESREQRVYGSRGRGRPARVFALTDTGRADFYTAYDDLAIEVLEYLSDTGGSDAVRRFAERRMAQAEERFRTAVAETEAETPTVALAEALSTEGYVASTRPAMAGEQLCQHHCPVAHVAERFPELCEVETEAFARVLGVHVQRLATIAHGDGVCTTHVPDVSQLTGPARPGGPDRTENDANREA</sequence>
<feature type="domain" description="HTH arsR-type" evidence="2">
    <location>
        <begin position="15"/>
        <end position="108"/>
    </location>
</feature>